<dbReference type="PANTHER" id="PTHR42034:SF1">
    <property type="entry name" value="CONDENSATION DOMAIN-CONTAINING PROTEIN"/>
    <property type="match status" value="1"/>
</dbReference>
<dbReference type="Gene3D" id="3.30.559.10">
    <property type="entry name" value="Chloramphenicol acetyltransferase-like domain"/>
    <property type="match status" value="1"/>
</dbReference>
<proteinExistence type="predicted"/>
<organism evidence="1 2">
    <name type="scientific">Exophiala sideris</name>
    <dbReference type="NCBI Taxonomy" id="1016849"/>
    <lineage>
        <taxon>Eukaryota</taxon>
        <taxon>Fungi</taxon>
        <taxon>Dikarya</taxon>
        <taxon>Ascomycota</taxon>
        <taxon>Pezizomycotina</taxon>
        <taxon>Eurotiomycetes</taxon>
        <taxon>Chaetothyriomycetidae</taxon>
        <taxon>Chaetothyriales</taxon>
        <taxon>Herpotrichiellaceae</taxon>
        <taxon>Exophiala</taxon>
    </lineage>
</organism>
<dbReference type="OrthoDB" id="2548233at2759"/>
<dbReference type="AlphaFoldDB" id="A0A0D1Z1Q6"/>
<evidence type="ECO:0008006" key="3">
    <source>
        <dbReference type="Google" id="ProtNLM"/>
    </source>
</evidence>
<dbReference type="HOGENOM" id="CLU_029138_1_0_1"/>
<accession>A0A0D1Z1Q6</accession>
<dbReference type="EMBL" id="KN846951">
    <property type="protein sequence ID" value="KIV87849.1"/>
    <property type="molecule type" value="Genomic_DNA"/>
</dbReference>
<dbReference type="Gene3D" id="3.30.559.30">
    <property type="entry name" value="Nonribosomal peptide synthetase, condensation domain"/>
    <property type="match status" value="1"/>
</dbReference>
<dbReference type="Proteomes" id="UP000053599">
    <property type="component" value="Unassembled WGS sequence"/>
</dbReference>
<evidence type="ECO:0000313" key="1">
    <source>
        <dbReference type="EMBL" id="KIV87849.1"/>
    </source>
</evidence>
<reference evidence="1 2" key="1">
    <citation type="submission" date="2015-01" db="EMBL/GenBank/DDBJ databases">
        <title>The Genome Sequence of Exophiala sideris CBS121828.</title>
        <authorList>
            <consortium name="The Broad Institute Genomics Platform"/>
            <person name="Cuomo C."/>
            <person name="de Hoog S."/>
            <person name="Gorbushina A."/>
            <person name="Stielow B."/>
            <person name="Teixiera M."/>
            <person name="Abouelleil A."/>
            <person name="Chapman S.B."/>
            <person name="Priest M."/>
            <person name="Young S.K."/>
            <person name="Wortman J."/>
            <person name="Nusbaum C."/>
            <person name="Birren B."/>
        </authorList>
    </citation>
    <scope>NUCLEOTIDE SEQUENCE [LARGE SCALE GENOMIC DNA]</scope>
    <source>
        <strain evidence="1 2">CBS 121828</strain>
    </source>
</reference>
<dbReference type="PANTHER" id="PTHR42034">
    <property type="entry name" value="CHROMOSOME 7, WHOLE GENOME SHOTGUN SEQUENCE-RELATED"/>
    <property type="match status" value="1"/>
</dbReference>
<dbReference type="STRING" id="1016849.A0A0D1Z1Q6"/>
<dbReference type="InterPro" id="IPR023213">
    <property type="entry name" value="CAT-like_dom_sf"/>
</dbReference>
<sequence length="476" mass="53394">MPWTTSSPGLHQRPLRDSEAGMAAIVTTERPFAREPIKIHAIANFTTRHDSDKVIEALKDAWKALRLLKSPDIATTVTNEVKQYQVPSPTDLEAWLDRTFLVSPSGTSVQSAIRSMQQHLEPLPVLQILSRSTNDGIFKGSLILYISHWRTEAAGAFKVVNDLFDYAADLLTGTNTRQALSKYTPGSEVHLLTPAVEDMLMPDATTTPESKARVEKHFDDYYSKLPCIDFPMQGNESDAFSTVKVHRRVYTPSSTSNLIRACKSKGISITSAIHSAYLGAVWALADKPEKRNRNYASLMPAQVRTRLPKSSPYRDQGCWSAAQMLMLTLPPGQDFLTRAQDLRRQYQLADRETWLYEDAREISAQVTQMGTKTPPDQPVSVPWFTGLGLLDGETIVSEHGNKDITVEDLDGWADPLAPGIVLRLWTFRGKLNIHVVWNAAYHGDQQIRELMDAIDKTLADELDIDIDIEETKKEEY</sequence>
<name>A0A0D1Z1Q6_9EURO</name>
<protein>
    <recommendedName>
        <fullName evidence="3">Condensation domain-containing protein</fullName>
    </recommendedName>
</protein>
<gene>
    <name evidence="1" type="ORF">PV11_03367</name>
</gene>
<evidence type="ECO:0000313" key="2">
    <source>
        <dbReference type="Proteomes" id="UP000053599"/>
    </source>
</evidence>
<dbReference type="SUPFAM" id="SSF52777">
    <property type="entry name" value="CoA-dependent acyltransferases"/>
    <property type="match status" value="1"/>
</dbReference>